<reference evidence="1" key="1">
    <citation type="journal article" date="2020" name="mSystems">
        <title>Genome- and Community-Level Interaction Insights into Carbon Utilization and Element Cycling Functions of Hydrothermarchaeota in Hydrothermal Sediment.</title>
        <authorList>
            <person name="Zhou Z."/>
            <person name="Liu Y."/>
            <person name="Xu W."/>
            <person name="Pan J."/>
            <person name="Luo Z.H."/>
            <person name="Li M."/>
        </authorList>
    </citation>
    <scope>NUCLEOTIDE SEQUENCE [LARGE SCALE GENOMIC DNA]</scope>
    <source>
        <strain evidence="1">SpSt-374</strain>
    </source>
</reference>
<organism evidence="1">
    <name type="scientific">Planktothricoides sp. SpSt-374</name>
    <dbReference type="NCBI Taxonomy" id="2282167"/>
    <lineage>
        <taxon>Bacteria</taxon>
        <taxon>Bacillati</taxon>
        <taxon>Cyanobacteriota</taxon>
        <taxon>Cyanophyceae</taxon>
        <taxon>Oscillatoriophycideae</taxon>
        <taxon>Oscillatoriales</taxon>
        <taxon>Oscillatoriaceae</taxon>
        <taxon>Planktothricoides</taxon>
    </lineage>
</organism>
<proteinExistence type="predicted"/>
<gene>
    <name evidence="1" type="ORF">ENR15_01780</name>
</gene>
<dbReference type="Gene3D" id="1.10.10.10">
    <property type="entry name" value="Winged helix-like DNA-binding domain superfamily/Winged helix DNA-binding domain"/>
    <property type="match status" value="1"/>
</dbReference>
<protein>
    <recommendedName>
        <fullName evidence="2">Transposase</fullName>
    </recommendedName>
</protein>
<dbReference type="AlphaFoldDB" id="A0A7C3VF18"/>
<accession>A0A7C3VF18</accession>
<name>A0A7C3VF18_9CYAN</name>
<sequence length="114" mass="13300">MPKPYSYEMRQQVIQSILVNGMNKSEASRVFQISRNTIDLWLKRLEETGDCQPKAISLIRSVNKITDLVKFREFAKIHRYKTYAEMAALWHESVSPTTIARTLKTIGLTRRKNL</sequence>
<dbReference type="InterPro" id="IPR036388">
    <property type="entry name" value="WH-like_DNA-bd_sf"/>
</dbReference>
<dbReference type="EMBL" id="DSPX01000017">
    <property type="protein sequence ID" value="HGF99418.1"/>
    <property type="molecule type" value="Genomic_DNA"/>
</dbReference>
<comment type="caution">
    <text evidence="1">The sequence shown here is derived from an EMBL/GenBank/DDBJ whole genome shotgun (WGS) entry which is preliminary data.</text>
</comment>
<evidence type="ECO:0008006" key="2">
    <source>
        <dbReference type="Google" id="ProtNLM"/>
    </source>
</evidence>
<dbReference type="InterPro" id="IPR009057">
    <property type="entry name" value="Homeodomain-like_sf"/>
</dbReference>
<dbReference type="Pfam" id="PF13384">
    <property type="entry name" value="HTH_23"/>
    <property type="match status" value="1"/>
</dbReference>
<dbReference type="SUPFAM" id="SSF46689">
    <property type="entry name" value="Homeodomain-like"/>
    <property type="match status" value="1"/>
</dbReference>
<evidence type="ECO:0000313" key="1">
    <source>
        <dbReference type="EMBL" id="HGF99418.1"/>
    </source>
</evidence>